<evidence type="ECO:0000256" key="3">
    <source>
        <dbReference type="RuleBase" id="RU361196"/>
    </source>
</evidence>
<proteinExistence type="inferred from homology"/>
<keyword evidence="5" id="KW-0378">Hydrolase</keyword>
<dbReference type="eggNOG" id="COG1449">
    <property type="taxonomic scope" value="Bacteria"/>
</dbReference>
<dbReference type="Pfam" id="PF03065">
    <property type="entry name" value="Glyco_hydro_57"/>
    <property type="match status" value="1"/>
</dbReference>
<dbReference type="CDD" id="cd10796">
    <property type="entry name" value="GH57N_APU"/>
    <property type="match status" value="1"/>
</dbReference>
<accession>C1DV51</accession>
<dbReference type="GO" id="GO:0005975">
    <property type="term" value="P:carbohydrate metabolic process"/>
    <property type="evidence" value="ECO:0007669"/>
    <property type="project" value="InterPro"/>
</dbReference>
<evidence type="ECO:0000256" key="1">
    <source>
        <dbReference type="ARBA" id="ARBA00006821"/>
    </source>
</evidence>
<evidence type="ECO:0000259" key="4">
    <source>
        <dbReference type="Pfam" id="PF03065"/>
    </source>
</evidence>
<dbReference type="InterPro" id="IPR027291">
    <property type="entry name" value="Glyco_hydro_38_N_sf"/>
</dbReference>
<evidence type="ECO:0000256" key="2">
    <source>
        <dbReference type="ARBA" id="ARBA00023277"/>
    </source>
</evidence>
<gene>
    <name evidence="5" type="ordered locus">SULAZ_1015</name>
</gene>
<dbReference type="SUPFAM" id="SSF88713">
    <property type="entry name" value="Glycoside hydrolase/deacetylase"/>
    <property type="match status" value="1"/>
</dbReference>
<dbReference type="Proteomes" id="UP000001369">
    <property type="component" value="Chromosome"/>
</dbReference>
<dbReference type="HOGENOM" id="CLU_005603_1_0_0"/>
<dbReference type="CAZy" id="GH57">
    <property type="family name" value="Glycoside Hydrolase Family 57"/>
</dbReference>
<dbReference type="GO" id="GO:0016787">
    <property type="term" value="F:hydrolase activity"/>
    <property type="evidence" value="ECO:0007669"/>
    <property type="project" value="UniProtKB-KW"/>
</dbReference>
<evidence type="ECO:0000313" key="5">
    <source>
        <dbReference type="EMBL" id="ACN98313.1"/>
    </source>
</evidence>
<feature type="domain" description="Glycoside hydrolase family 57 N-terminal" evidence="4">
    <location>
        <begin position="13"/>
        <end position="409"/>
    </location>
</feature>
<organism evidence="5 6">
    <name type="scientific">Sulfurihydrogenibium azorense (strain DSM 15241 / OCM 825 / Az-Fu1)</name>
    <dbReference type="NCBI Taxonomy" id="204536"/>
    <lineage>
        <taxon>Bacteria</taxon>
        <taxon>Pseudomonadati</taxon>
        <taxon>Aquificota</taxon>
        <taxon>Aquificia</taxon>
        <taxon>Aquificales</taxon>
        <taxon>Hydrogenothermaceae</taxon>
        <taxon>Sulfurihydrogenibium</taxon>
    </lineage>
</organism>
<evidence type="ECO:0000313" key="6">
    <source>
        <dbReference type="Proteomes" id="UP000001369"/>
    </source>
</evidence>
<protein>
    <submittedName>
        <fullName evidence="5">Glycoside hydrolase</fullName>
    </submittedName>
</protein>
<dbReference type="KEGG" id="saf:SULAZ_1015"/>
<dbReference type="STRING" id="204536.SULAZ_1015"/>
<dbReference type="InterPro" id="IPR004300">
    <property type="entry name" value="Glyco_hydro_57_N"/>
</dbReference>
<dbReference type="AlphaFoldDB" id="C1DV51"/>
<sequence length="684" mass="81028">MALQPMKKLYLCFLWHMHQPYYKNPYTQTFEMPWVFLHAIKDYYEMPWHVSRYEKIKTTFNLVPSLIKQLKEYIQDPDSCYLIKTFKKAVESLTEEEKNYVLDISFNANLNTMIKPFERYYQLYLKKHSSTAKFTHQELADLQVLFLLSWTGNYLRENNEFVKNLSNKKAGFTHQDKVDLINQLTQFLKEIIPFYQKLQSDRKIEVSTTPYYHPIIPLLIDLTSAKESLPNIILPKVKVNFKDDAELQVKNAISFYQEIFESKPSGFWPSESSISNDTLKLFSQYNIKWTASDEDILFNSLGNKNLENLYKVYKYEGVYLFFRDKYLSDAIGFRYQNLDEKQAVKDFITRLKYIHEKVDFNPVVSVILDGENAWEFYKNNGKDFFDSLYTELSNQDWIEVITFSQVLKKDIVVENLNSVKAGSWIYGNFSTWIGHPEKNTAWEYLSQAKQVLESEKENENYKKAKEYLLIAQGSDWFWWYGDDHFNHYADRFDLLFRLNLQKVYEKLGKDIPTNLLKPIKKLYKQLILRQPTGYIKPVIDGYVSNYYEWLHSGEVDLKFDLSSMTFDTILEKLYYGYDEENLYLRLDGKVESITDKGYKLKVSILATCEMDFTFPLQSTLYENNGLKACSKKVIEIAIPLKLFSCRNFDLSFTVLENDKIIEKLPVYSVLNIDISQDFTYDWIV</sequence>
<reference evidence="5 6" key="1">
    <citation type="journal article" date="2009" name="J. Bacteriol.">
        <title>Complete and draft genome sequences of six members of the Aquificales.</title>
        <authorList>
            <person name="Reysenbach A.L."/>
            <person name="Hamamura N."/>
            <person name="Podar M."/>
            <person name="Griffiths E."/>
            <person name="Ferreira S."/>
            <person name="Hochstein R."/>
            <person name="Heidelberg J."/>
            <person name="Johnson J."/>
            <person name="Mead D."/>
            <person name="Pohorille A."/>
            <person name="Sarmiento M."/>
            <person name="Schweighofer K."/>
            <person name="Seshadri R."/>
            <person name="Voytek M.A."/>
        </authorList>
    </citation>
    <scope>NUCLEOTIDE SEQUENCE [LARGE SCALE GENOMIC DNA]</scope>
    <source>
        <strain evidence="6">Az-Fu1 / DSM 15241 / OCM 825</strain>
    </source>
</reference>
<comment type="similarity">
    <text evidence="1 3">Belongs to the glycosyl hydrolase 57 family.</text>
</comment>
<dbReference type="Gene3D" id="3.20.110.10">
    <property type="entry name" value="Glycoside hydrolase 38, N terminal domain"/>
    <property type="match status" value="1"/>
</dbReference>
<dbReference type="EMBL" id="CP001229">
    <property type="protein sequence ID" value="ACN98313.1"/>
    <property type="molecule type" value="Genomic_DNA"/>
</dbReference>
<dbReference type="InterPro" id="IPR011330">
    <property type="entry name" value="Glyco_hydro/deAcase_b/a-brl"/>
</dbReference>
<dbReference type="InterPro" id="IPR052046">
    <property type="entry name" value="GH57_Enzymes"/>
</dbReference>
<keyword evidence="6" id="KW-1185">Reference proteome</keyword>
<keyword evidence="2 3" id="KW-0119">Carbohydrate metabolism</keyword>
<dbReference type="PANTHER" id="PTHR36306:SF1">
    <property type="entry name" value="ALPHA-AMYLASE-RELATED"/>
    <property type="match status" value="1"/>
</dbReference>
<dbReference type="PANTHER" id="PTHR36306">
    <property type="entry name" value="ALPHA-AMYLASE-RELATED-RELATED"/>
    <property type="match status" value="1"/>
</dbReference>
<name>C1DV51_SULAA</name>